<feature type="chain" id="PRO_5004655746" evidence="1">
    <location>
        <begin position="24"/>
        <end position="54"/>
    </location>
</feature>
<dbReference type="AlphaFoldDB" id="U4TW12"/>
<gene>
    <name evidence="2" type="ORF">D910_02390</name>
</gene>
<reference evidence="2 3" key="1">
    <citation type="journal article" date="2013" name="Genome Biol.">
        <title>Draft genome of the mountain pine beetle, Dendroctonus ponderosae Hopkins, a major forest pest.</title>
        <authorList>
            <person name="Keeling C.I."/>
            <person name="Yuen M.M."/>
            <person name="Liao N.Y."/>
            <person name="Docking T.R."/>
            <person name="Chan S.K."/>
            <person name="Taylor G.A."/>
            <person name="Palmquist D.L."/>
            <person name="Jackman S.D."/>
            <person name="Nguyen A."/>
            <person name="Li M."/>
            <person name="Henderson H."/>
            <person name="Janes J.K."/>
            <person name="Zhao Y."/>
            <person name="Pandoh P."/>
            <person name="Moore R."/>
            <person name="Sperling F.A."/>
            <person name="Huber D.P."/>
            <person name="Birol I."/>
            <person name="Jones S.J."/>
            <person name="Bohlmann J."/>
        </authorList>
    </citation>
    <scope>NUCLEOTIDE SEQUENCE</scope>
</reference>
<dbReference type="EMBL" id="KB631645">
    <property type="protein sequence ID" value="ERL84967.1"/>
    <property type="molecule type" value="Genomic_DNA"/>
</dbReference>
<evidence type="ECO:0000256" key="1">
    <source>
        <dbReference type="SAM" id="SignalP"/>
    </source>
</evidence>
<proteinExistence type="predicted"/>
<organism evidence="2 3">
    <name type="scientific">Dendroctonus ponderosae</name>
    <name type="common">Mountain pine beetle</name>
    <dbReference type="NCBI Taxonomy" id="77166"/>
    <lineage>
        <taxon>Eukaryota</taxon>
        <taxon>Metazoa</taxon>
        <taxon>Ecdysozoa</taxon>
        <taxon>Arthropoda</taxon>
        <taxon>Hexapoda</taxon>
        <taxon>Insecta</taxon>
        <taxon>Pterygota</taxon>
        <taxon>Neoptera</taxon>
        <taxon>Endopterygota</taxon>
        <taxon>Coleoptera</taxon>
        <taxon>Polyphaga</taxon>
        <taxon>Cucujiformia</taxon>
        <taxon>Curculionidae</taxon>
        <taxon>Scolytinae</taxon>
        <taxon>Dendroctonus</taxon>
    </lineage>
</organism>
<feature type="signal peptide" evidence="1">
    <location>
        <begin position="1"/>
        <end position="23"/>
    </location>
</feature>
<keyword evidence="1" id="KW-0732">Signal</keyword>
<name>U4TW12_DENPD</name>
<sequence>MKFFALFALVLCVCGRSIQQVYAILRFNTIARPIIKPIKCCKFCEFYCTLLWCG</sequence>
<accession>U4TW12</accession>
<dbReference type="Proteomes" id="UP000030742">
    <property type="component" value="Unassembled WGS sequence"/>
</dbReference>
<protein>
    <submittedName>
        <fullName evidence="2">Uncharacterized protein</fullName>
    </submittedName>
</protein>
<evidence type="ECO:0000313" key="3">
    <source>
        <dbReference type="Proteomes" id="UP000030742"/>
    </source>
</evidence>
<evidence type="ECO:0000313" key="2">
    <source>
        <dbReference type="EMBL" id="ERL84967.1"/>
    </source>
</evidence>